<name>A0ABT6ZI18_9MICO</name>
<dbReference type="SUPFAM" id="SSF51445">
    <property type="entry name" value="(Trans)glycosidases"/>
    <property type="match status" value="1"/>
</dbReference>
<sequence>MPVSVRTRRVVASIAIAVVALAAGLTTAVSSAVAAPPAQQAAVALSPDAGPSGSTVTVTGIGFPKKSVGTLTAGSIMLEIRTTGSGSFSKDIVVRGTAGTGVAVSATVGRTFAAATFSVAQTDSSTTPSPTPTATPSPAATPTPTVAPSPSPTVSATPTPSPDPTTLRFGVSTPSGASADAELDAVTALMGEAPSIVLSFYDFSQPPPIADLASVTARGATHLISWEPWRWGGGIDQPAYANARIAAGDHDEYLASWADALAAWGDTVYLRYAHEMNGDWYPWAEGVNGNASGSYVAAWNHVRSVFDARGATNVKWVWAPNVPYPGSAALGPLFPGGVDVVGLDGYNWGNAVSWGSWITPTALFGEGIGALRVLAPGIPIVITETASAESGGSKADWNTELVSYLDAQPDVYGFVWFHHDKEVDWRISSSTASTDALAAALAARRS</sequence>
<evidence type="ECO:0000256" key="3">
    <source>
        <dbReference type="ARBA" id="ARBA00023295"/>
    </source>
</evidence>
<protein>
    <submittedName>
        <fullName evidence="8">Glycosyl hydrolase</fullName>
    </submittedName>
</protein>
<keyword evidence="2 4" id="KW-0378">Hydrolase</keyword>
<evidence type="ECO:0000256" key="2">
    <source>
        <dbReference type="ARBA" id="ARBA00022801"/>
    </source>
</evidence>
<feature type="domain" description="GH26" evidence="7">
    <location>
        <begin position="149"/>
        <end position="446"/>
    </location>
</feature>
<dbReference type="InterPro" id="IPR022790">
    <property type="entry name" value="GH26_dom"/>
</dbReference>
<dbReference type="PANTHER" id="PTHR40079:SF4">
    <property type="entry name" value="GH26 DOMAIN-CONTAINING PROTEIN-RELATED"/>
    <property type="match status" value="1"/>
</dbReference>
<keyword evidence="6" id="KW-0732">Signal</keyword>
<feature type="region of interest" description="Disordered" evidence="5">
    <location>
        <begin position="119"/>
        <end position="166"/>
    </location>
</feature>
<dbReference type="EMBL" id="JASJND010000009">
    <property type="protein sequence ID" value="MDJ1115558.1"/>
    <property type="molecule type" value="Genomic_DNA"/>
</dbReference>
<dbReference type="GO" id="GO:0016787">
    <property type="term" value="F:hydrolase activity"/>
    <property type="evidence" value="ECO:0007669"/>
    <property type="project" value="UniProtKB-KW"/>
</dbReference>
<evidence type="ECO:0000256" key="5">
    <source>
        <dbReference type="SAM" id="MobiDB-lite"/>
    </source>
</evidence>
<evidence type="ECO:0000313" key="8">
    <source>
        <dbReference type="EMBL" id="MDJ1115558.1"/>
    </source>
</evidence>
<gene>
    <name evidence="8" type="ORF">QNI14_14000</name>
</gene>
<evidence type="ECO:0000256" key="1">
    <source>
        <dbReference type="ARBA" id="ARBA00007754"/>
    </source>
</evidence>
<comment type="similarity">
    <text evidence="1 4">Belongs to the glycosyl hydrolase 26 family.</text>
</comment>
<feature type="active site" description="Proton donor" evidence="4">
    <location>
        <position position="275"/>
    </location>
</feature>
<dbReference type="InterPro" id="IPR000805">
    <property type="entry name" value="Glyco_hydro_26"/>
</dbReference>
<evidence type="ECO:0000256" key="6">
    <source>
        <dbReference type="SAM" id="SignalP"/>
    </source>
</evidence>
<dbReference type="Gene3D" id="3.20.20.80">
    <property type="entry name" value="Glycosidases"/>
    <property type="match status" value="1"/>
</dbReference>
<dbReference type="PANTHER" id="PTHR40079">
    <property type="entry name" value="MANNAN ENDO-1,4-BETA-MANNOSIDASE E-RELATED"/>
    <property type="match status" value="1"/>
</dbReference>
<dbReference type="InterPro" id="IPR017853">
    <property type="entry name" value="GH"/>
</dbReference>
<feature type="chain" id="PRO_5045644827" evidence="6">
    <location>
        <begin position="35"/>
        <end position="446"/>
    </location>
</feature>
<dbReference type="Proteomes" id="UP001321481">
    <property type="component" value="Unassembled WGS sequence"/>
</dbReference>
<dbReference type="RefSeq" id="WP_283717243.1">
    <property type="nucleotide sequence ID" value="NZ_JASJND010000009.1"/>
</dbReference>
<evidence type="ECO:0000256" key="4">
    <source>
        <dbReference type="PROSITE-ProRule" id="PRU01100"/>
    </source>
</evidence>
<evidence type="ECO:0000313" key="9">
    <source>
        <dbReference type="Proteomes" id="UP001321481"/>
    </source>
</evidence>
<feature type="active site" description="Nucleophile" evidence="4">
    <location>
        <position position="384"/>
    </location>
</feature>
<feature type="signal peptide" evidence="6">
    <location>
        <begin position="1"/>
        <end position="34"/>
    </location>
</feature>
<keyword evidence="3 4" id="KW-0326">Glycosidase</keyword>
<accession>A0ABT6ZI18</accession>
<feature type="compositionally biased region" description="Pro residues" evidence="5">
    <location>
        <begin position="129"/>
        <end position="151"/>
    </location>
</feature>
<reference evidence="8 9" key="1">
    <citation type="submission" date="2023-05" db="EMBL/GenBank/DDBJ databases">
        <title>Microbacterium dauci sp.nov., Isolated from Carrot Rhizosphere Soil.</title>
        <authorList>
            <person name="Xiao Z."/>
            <person name="Zheng J."/>
        </authorList>
    </citation>
    <scope>NUCLEOTIDE SEQUENCE [LARGE SCALE GENOMIC DNA]</scope>
    <source>
        <strain evidence="8 9">LX3-4</strain>
    </source>
</reference>
<proteinExistence type="inferred from homology"/>
<organism evidence="8 9">
    <name type="scientific">Microbacterium dauci</name>
    <dbReference type="NCBI Taxonomy" id="3048008"/>
    <lineage>
        <taxon>Bacteria</taxon>
        <taxon>Bacillati</taxon>
        <taxon>Actinomycetota</taxon>
        <taxon>Actinomycetes</taxon>
        <taxon>Micrococcales</taxon>
        <taxon>Microbacteriaceae</taxon>
        <taxon>Microbacterium</taxon>
    </lineage>
</organism>
<dbReference type="PROSITE" id="PS51764">
    <property type="entry name" value="GH26"/>
    <property type="match status" value="1"/>
</dbReference>
<dbReference type="Pfam" id="PF02156">
    <property type="entry name" value="Glyco_hydro_26"/>
    <property type="match status" value="1"/>
</dbReference>
<evidence type="ECO:0000259" key="7">
    <source>
        <dbReference type="PROSITE" id="PS51764"/>
    </source>
</evidence>
<comment type="caution">
    <text evidence="8">The sequence shown here is derived from an EMBL/GenBank/DDBJ whole genome shotgun (WGS) entry which is preliminary data.</text>
</comment>
<keyword evidence="9" id="KW-1185">Reference proteome</keyword>